<name>A0ABR1HXF3_9HYPO</name>
<feature type="transmembrane region" description="Helical" evidence="5">
    <location>
        <begin position="20"/>
        <end position="37"/>
    </location>
</feature>
<comment type="caution">
    <text evidence="6">The sequence shown here is derived from an EMBL/GenBank/DDBJ whole genome shotgun (WGS) entry which is preliminary data.</text>
</comment>
<evidence type="ECO:0000313" key="6">
    <source>
        <dbReference type="EMBL" id="KAK7425878.1"/>
    </source>
</evidence>
<dbReference type="PANTHER" id="PTHR31465">
    <property type="entry name" value="PROTEIN RTA1-RELATED"/>
    <property type="match status" value="1"/>
</dbReference>
<keyword evidence="2 5" id="KW-0812">Transmembrane</keyword>
<evidence type="ECO:0000256" key="4">
    <source>
        <dbReference type="ARBA" id="ARBA00023136"/>
    </source>
</evidence>
<dbReference type="Proteomes" id="UP001498421">
    <property type="component" value="Unassembled WGS sequence"/>
</dbReference>
<dbReference type="PANTHER" id="PTHR31465:SF34">
    <property type="entry name" value="DOMAIN PROTEIN, PUTATIVE (AFU_ORTHOLOGUE AFUA_3G00480)-RELATED"/>
    <property type="match status" value="1"/>
</dbReference>
<proteinExistence type="predicted"/>
<accession>A0ABR1HXF3</accession>
<feature type="transmembrane region" description="Helical" evidence="5">
    <location>
        <begin position="44"/>
        <end position="64"/>
    </location>
</feature>
<evidence type="ECO:0000256" key="3">
    <source>
        <dbReference type="ARBA" id="ARBA00022989"/>
    </source>
</evidence>
<keyword evidence="7" id="KW-1185">Reference proteome</keyword>
<evidence type="ECO:0000256" key="5">
    <source>
        <dbReference type="SAM" id="Phobius"/>
    </source>
</evidence>
<sequence length="341" mass="38285">MGDGQPVPGSLYIYAPNKGAPIFFIIAFAISAVGHIWQCYHYKCFKLIGLHPLCALMFTAGYALREYGAYNYVYYSTQNLIIYVLSQVFIFVCPPLLELANYHILGRIFYYVPHLTPLAPNRVLSTFGGLMALVEALNALGVSLGSNPTSSHSTQKLGSNLMIAALSIQLGVIVIFVILSSVFHRRCIKAKIHSRAVSTPLITLYVSMMLILVRCIYRLVEHLGNTTVQLDDLESLKTVSPILRYEWFFYIFEGILMLVNSVLWNIWNPGRYLPSNYLVYLAQDGKTEVQGEDTPDTRPLIAKVGSVLTFGALFRKKNKDSRPFEELDDYPVTRQAQAGYA</sequence>
<feature type="transmembrane region" description="Helical" evidence="5">
    <location>
        <begin position="123"/>
        <end position="141"/>
    </location>
</feature>
<feature type="transmembrane region" description="Helical" evidence="5">
    <location>
        <begin position="196"/>
        <end position="220"/>
    </location>
</feature>
<evidence type="ECO:0000256" key="2">
    <source>
        <dbReference type="ARBA" id="ARBA00022692"/>
    </source>
</evidence>
<keyword evidence="3 5" id="KW-1133">Transmembrane helix</keyword>
<keyword evidence="4 5" id="KW-0472">Membrane</keyword>
<comment type="subcellular location">
    <subcellularLocation>
        <location evidence="1">Membrane</location>
        <topology evidence="1">Multi-pass membrane protein</topology>
    </subcellularLocation>
</comment>
<dbReference type="Pfam" id="PF04479">
    <property type="entry name" value="RTA1"/>
    <property type="match status" value="1"/>
</dbReference>
<evidence type="ECO:0000313" key="7">
    <source>
        <dbReference type="Proteomes" id="UP001498421"/>
    </source>
</evidence>
<feature type="transmembrane region" description="Helical" evidence="5">
    <location>
        <begin position="80"/>
        <end position="102"/>
    </location>
</feature>
<evidence type="ECO:0000256" key="1">
    <source>
        <dbReference type="ARBA" id="ARBA00004141"/>
    </source>
</evidence>
<dbReference type="InterPro" id="IPR007568">
    <property type="entry name" value="RTA1"/>
</dbReference>
<feature type="transmembrane region" description="Helical" evidence="5">
    <location>
        <begin position="161"/>
        <end position="184"/>
    </location>
</feature>
<dbReference type="EMBL" id="JAZAVK010000074">
    <property type="protein sequence ID" value="KAK7425878.1"/>
    <property type="molecule type" value="Genomic_DNA"/>
</dbReference>
<feature type="transmembrane region" description="Helical" evidence="5">
    <location>
        <begin position="247"/>
        <end position="267"/>
    </location>
</feature>
<reference evidence="6 7" key="1">
    <citation type="journal article" date="2025" name="Microbiol. Resour. Announc.">
        <title>Draft genome sequences for Neonectria magnoliae and Neonectria punicea, canker pathogens of Liriodendron tulipifera and Acer saccharum in West Virginia.</title>
        <authorList>
            <person name="Petronek H.M."/>
            <person name="Kasson M.T."/>
            <person name="Metheny A.M."/>
            <person name="Stauder C.M."/>
            <person name="Lovett B."/>
            <person name="Lynch S.C."/>
            <person name="Garnas J.R."/>
            <person name="Kasson L.R."/>
            <person name="Stajich J.E."/>
        </authorList>
    </citation>
    <scope>NUCLEOTIDE SEQUENCE [LARGE SCALE GENOMIC DNA]</scope>
    <source>
        <strain evidence="6 7">NRRL 64651</strain>
    </source>
</reference>
<organism evidence="6 7">
    <name type="scientific">Neonectria magnoliae</name>
    <dbReference type="NCBI Taxonomy" id="2732573"/>
    <lineage>
        <taxon>Eukaryota</taxon>
        <taxon>Fungi</taxon>
        <taxon>Dikarya</taxon>
        <taxon>Ascomycota</taxon>
        <taxon>Pezizomycotina</taxon>
        <taxon>Sordariomycetes</taxon>
        <taxon>Hypocreomycetidae</taxon>
        <taxon>Hypocreales</taxon>
        <taxon>Nectriaceae</taxon>
        <taxon>Neonectria</taxon>
    </lineage>
</organism>
<evidence type="ECO:0008006" key="8">
    <source>
        <dbReference type="Google" id="ProtNLM"/>
    </source>
</evidence>
<gene>
    <name evidence="6" type="ORF">QQZ08_007592</name>
</gene>
<protein>
    <recommendedName>
        <fullName evidence="8">RTA1 domain protein</fullName>
    </recommendedName>
</protein>